<accession>A0A6V2LEV2</accession>
<organism evidence="7">
    <name type="scientific">Emiliania huxleyi</name>
    <name type="common">Coccolithophore</name>
    <name type="synonym">Pontosphaera huxleyi</name>
    <dbReference type="NCBI Taxonomy" id="2903"/>
    <lineage>
        <taxon>Eukaryota</taxon>
        <taxon>Haptista</taxon>
        <taxon>Haptophyta</taxon>
        <taxon>Prymnesiophyceae</taxon>
        <taxon>Isochrysidales</taxon>
        <taxon>Noelaerhabdaceae</taxon>
        <taxon>Emiliania</taxon>
    </lineage>
</organism>
<keyword evidence="3" id="KW-0812">Transmembrane</keyword>
<dbReference type="Pfam" id="PF04117">
    <property type="entry name" value="Mpv17_PMP22"/>
    <property type="match status" value="1"/>
</dbReference>
<dbReference type="PANTHER" id="PTHR11266:SF17">
    <property type="entry name" value="PROTEIN MPV17"/>
    <property type="match status" value="1"/>
</dbReference>
<reference evidence="7" key="1">
    <citation type="submission" date="2021-01" db="EMBL/GenBank/DDBJ databases">
        <authorList>
            <person name="Corre E."/>
            <person name="Pelletier E."/>
            <person name="Niang G."/>
            <person name="Scheremetjew M."/>
            <person name="Finn R."/>
            <person name="Kale V."/>
            <person name="Holt S."/>
            <person name="Cochrane G."/>
            <person name="Meng A."/>
            <person name="Brown T."/>
            <person name="Cohen L."/>
        </authorList>
    </citation>
    <scope>NUCLEOTIDE SEQUENCE</scope>
    <source>
        <strain evidence="7">379</strain>
    </source>
</reference>
<evidence type="ECO:0000256" key="3">
    <source>
        <dbReference type="ARBA" id="ARBA00022692"/>
    </source>
</evidence>
<comment type="similarity">
    <text evidence="2 6">Belongs to the peroxisomal membrane protein PXMP2/4 family.</text>
</comment>
<keyword evidence="5" id="KW-0472">Membrane</keyword>
<dbReference type="PROSITE" id="PS51257">
    <property type="entry name" value="PROKAR_LIPOPROTEIN"/>
    <property type="match status" value="1"/>
</dbReference>
<evidence type="ECO:0000256" key="2">
    <source>
        <dbReference type="ARBA" id="ARBA00006824"/>
    </source>
</evidence>
<protein>
    <submittedName>
        <fullName evidence="7">Uncharacterized protein</fullName>
    </submittedName>
</protein>
<dbReference type="InterPro" id="IPR007248">
    <property type="entry name" value="Mpv17_PMP22"/>
</dbReference>
<evidence type="ECO:0000256" key="1">
    <source>
        <dbReference type="ARBA" id="ARBA00004141"/>
    </source>
</evidence>
<dbReference type="AlphaFoldDB" id="A0A6V2LEV2"/>
<comment type="subcellular location">
    <subcellularLocation>
        <location evidence="1">Membrane</location>
        <topology evidence="1">Multi-pass membrane protein</topology>
    </subcellularLocation>
</comment>
<evidence type="ECO:0000256" key="4">
    <source>
        <dbReference type="ARBA" id="ARBA00022989"/>
    </source>
</evidence>
<keyword evidence="4" id="KW-1133">Transmembrane helix</keyword>
<evidence type="ECO:0000313" key="7">
    <source>
        <dbReference type="EMBL" id="CAE0524933.1"/>
    </source>
</evidence>
<dbReference type="GO" id="GO:0005737">
    <property type="term" value="C:cytoplasm"/>
    <property type="evidence" value="ECO:0007669"/>
    <property type="project" value="TreeGrafter"/>
</dbReference>
<evidence type="ECO:0000256" key="6">
    <source>
        <dbReference type="RuleBase" id="RU363053"/>
    </source>
</evidence>
<dbReference type="PANTHER" id="PTHR11266">
    <property type="entry name" value="PEROXISOMAL MEMBRANE PROTEIN 2, PXMP2 MPV17"/>
    <property type="match status" value="1"/>
</dbReference>
<proteinExistence type="inferred from homology"/>
<evidence type="ECO:0000256" key="5">
    <source>
        <dbReference type="ARBA" id="ARBA00023136"/>
    </source>
</evidence>
<name>A0A6V2LEV2_EMIHU</name>
<gene>
    <name evidence="7" type="ORF">EHUX00137_LOCUS2543</name>
</gene>
<dbReference type="GO" id="GO:0016020">
    <property type="term" value="C:membrane"/>
    <property type="evidence" value="ECO:0007669"/>
    <property type="project" value="UniProtKB-SubCell"/>
</dbReference>
<dbReference type="EMBL" id="HBIR01003615">
    <property type="protein sequence ID" value="CAE0524933.1"/>
    <property type="molecule type" value="Transcribed_RNA"/>
</dbReference>
<sequence>MRRWLDRSLRRRPQLLHGFIGGTLGACGDAIAQTIERRRPGTAGAATAAEATAQPALELSSMDVRRAAGAAALGAFFSGLVYPRVYAVLDARWPGTTARAVCSKTAADIALLGTVGNSFSIGCRLRIGGEQLPEVLVALRDTMPAVLLNELRVWLPYNLLAFRLVPTPVRPATTSLVTLCWQVYISWTAHHHQARVA</sequence>